<name>A0A1H2LAW2_9ACTO</name>
<feature type="transmembrane region" description="Helical" evidence="1">
    <location>
        <begin position="93"/>
        <end position="111"/>
    </location>
</feature>
<evidence type="ECO:0000313" key="3">
    <source>
        <dbReference type="Proteomes" id="UP000214355"/>
    </source>
</evidence>
<feature type="transmembrane region" description="Helical" evidence="1">
    <location>
        <begin position="180"/>
        <end position="202"/>
    </location>
</feature>
<feature type="transmembrane region" description="Helical" evidence="1">
    <location>
        <begin position="41"/>
        <end position="59"/>
    </location>
</feature>
<keyword evidence="3" id="KW-1185">Reference proteome</keyword>
<dbReference type="EMBL" id="LT629804">
    <property type="protein sequence ID" value="SDU78059.1"/>
    <property type="molecule type" value="Genomic_DNA"/>
</dbReference>
<gene>
    <name evidence="2" type="ORF">SAMN04489737_0303</name>
</gene>
<evidence type="ECO:0000313" key="2">
    <source>
        <dbReference type="EMBL" id="SDU78059.1"/>
    </source>
</evidence>
<keyword evidence="1" id="KW-1133">Transmembrane helix</keyword>
<dbReference type="STRING" id="131112.SAMN04489737_0303"/>
<evidence type="ECO:0000256" key="1">
    <source>
        <dbReference type="SAM" id="Phobius"/>
    </source>
</evidence>
<dbReference type="GeneID" id="65344058"/>
<feature type="transmembrane region" description="Helical" evidence="1">
    <location>
        <begin position="208"/>
        <end position="228"/>
    </location>
</feature>
<dbReference type="InterPro" id="IPR025576">
    <property type="entry name" value="YwiC"/>
</dbReference>
<protein>
    <submittedName>
        <fullName evidence="2">YwiC-like protein</fullName>
    </submittedName>
</protein>
<dbReference type="AlphaFoldDB" id="A0A1H2LAW2"/>
<feature type="transmembrane region" description="Helical" evidence="1">
    <location>
        <begin position="12"/>
        <end position="35"/>
    </location>
</feature>
<sequence length="258" mass="29133">MAPQRKTRWVPNYHGAWAMIFIPPILGIIAGGFVWQHIILLALWWVGYFDFFAIGLWLRSRRKPRYLLPVLTYSSICAVLGLALAFLKPALLIWIPIFLPLIAVTFWQSAIRADRSMLNDTVTVIAASLLLPVAYQLGSLDGPTDSWNQVWLHTALVFGYFLGTVFYVKTNIRQRGHQNWLAASVGWHLVWCTLATIAAWFIDDVHLSPWHVAIWIMLTIRAYLVPWWGARHGWVSAKTLGIGEIAASAAVMATLLVS</sequence>
<dbReference type="OrthoDB" id="2380563at2"/>
<feature type="transmembrane region" description="Helical" evidence="1">
    <location>
        <begin position="150"/>
        <end position="168"/>
    </location>
</feature>
<feature type="transmembrane region" description="Helical" evidence="1">
    <location>
        <begin position="66"/>
        <end position="87"/>
    </location>
</feature>
<feature type="transmembrane region" description="Helical" evidence="1">
    <location>
        <begin position="118"/>
        <end position="138"/>
    </location>
</feature>
<keyword evidence="1" id="KW-0812">Transmembrane</keyword>
<keyword evidence="1" id="KW-0472">Membrane</keyword>
<dbReference type="Proteomes" id="UP000214355">
    <property type="component" value="Chromosome I"/>
</dbReference>
<accession>A0A1H2LAW2</accession>
<reference evidence="3" key="1">
    <citation type="submission" date="2016-10" db="EMBL/GenBank/DDBJ databases">
        <authorList>
            <person name="Varghese N."/>
            <person name="Submissions S."/>
        </authorList>
    </citation>
    <scope>NUCLEOTIDE SEQUENCE [LARGE SCALE GENOMIC DNA]</scope>
    <source>
        <strain evidence="3">DSM 10002</strain>
    </source>
</reference>
<feature type="transmembrane region" description="Helical" evidence="1">
    <location>
        <begin position="240"/>
        <end position="257"/>
    </location>
</feature>
<proteinExistence type="predicted"/>
<dbReference type="Pfam" id="PF14256">
    <property type="entry name" value="YwiC"/>
    <property type="match status" value="1"/>
</dbReference>
<dbReference type="RefSeq" id="WP_091279052.1">
    <property type="nucleotide sequence ID" value="NZ_JABAPL010000004.1"/>
</dbReference>
<organism evidence="2 3">
    <name type="scientific">Arcanobacterium phocae</name>
    <dbReference type="NCBI Taxonomy" id="131112"/>
    <lineage>
        <taxon>Bacteria</taxon>
        <taxon>Bacillati</taxon>
        <taxon>Actinomycetota</taxon>
        <taxon>Actinomycetes</taxon>
        <taxon>Actinomycetales</taxon>
        <taxon>Actinomycetaceae</taxon>
        <taxon>Arcanobacterium</taxon>
    </lineage>
</organism>